<evidence type="ECO:0000313" key="2">
    <source>
        <dbReference type="Proteomes" id="UP000266305"/>
    </source>
</evidence>
<organism evidence="1 2">
    <name type="scientific">Cereibacter sphaeroides</name>
    <name type="common">Rhodobacter sphaeroides</name>
    <dbReference type="NCBI Taxonomy" id="1063"/>
    <lineage>
        <taxon>Bacteria</taxon>
        <taxon>Pseudomonadati</taxon>
        <taxon>Pseudomonadota</taxon>
        <taxon>Alphaproteobacteria</taxon>
        <taxon>Rhodobacterales</taxon>
        <taxon>Paracoccaceae</taxon>
        <taxon>Cereibacter</taxon>
    </lineage>
</organism>
<dbReference type="Proteomes" id="UP000266305">
    <property type="component" value="Unassembled WGS sequence"/>
</dbReference>
<proteinExistence type="predicted"/>
<dbReference type="AlphaFoldDB" id="A0AAX1URM0"/>
<protein>
    <submittedName>
        <fullName evidence="1">Uncharacterized protein</fullName>
    </submittedName>
</protein>
<dbReference type="RefSeq" id="WP_118999138.1">
    <property type="nucleotide sequence ID" value="NZ_QWGP01000001.1"/>
</dbReference>
<reference evidence="1 2" key="1">
    <citation type="submission" date="2018-08" db="EMBL/GenBank/DDBJ databases">
        <title>Draft genome sequence of Rhodobacter sphaeroides FY.</title>
        <authorList>
            <person name="Rayyan A."/>
            <person name="Meyer T.E."/>
            <person name="Kyndt J.A."/>
        </authorList>
    </citation>
    <scope>NUCLEOTIDE SEQUENCE [LARGE SCALE GENOMIC DNA]</scope>
    <source>
        <strain evidence="1 2">FY</strain>
    </source>
</reference>
<accession>A0AAX1URM0</accession>
<dbReference type="EMBL" id="QWGP01000001">
    <property type="protein sequence ID" value="RHZ98847.1"/>
    <property type="molecule type" value="Genomic_DNA"/>
</dbReference>
<evidence type="ECO:0000313" key="1">
    <source>
        <dbReference type="EMBL" id="RHZ98847.1"/>
    </source>
</evidence>
<sequence length="70" mass="7577">MTVQTKSLSDLQTQATMLNGLAEATAAIANDVQTVNSKASNGLYALLEVLVQKSDELARDLERLELEGRK</sequence>
<gene>
    <name evidence="1" type="ORF">D1114_01815</name>
</gene>
<name>A0AAX1URM0_CERSP</name>
<comment type="caution">
    <text evidence="1">The sequence shown here is derived from an EMBL/GenBank/DDBJ whole genome shotgun (WGS) entry which is preliminary data.</text>
</comment>